<dbReference type="Gene3D" id="1.50.10.20">
    <property type="match status" value="1"/>
</dbReference>
<evidence type="ECO:0000256" key="3">
    <source>
        <dbReference type="ARBA" id="ARBA00022737"/>
    </source>
</evidence>
<dbReference type="SUPFAM" id="SSF48239">
    <property type="entry name" value="Terpenoid cyclases/Protein prenyltransferases"/>
    <property type="match status" value="1"/>
</dbReference>
<keyword evidence="5" id="KW-0443">Lipid metabolism</keyword>
<dbReference type="PANTHER" id="PTHR11764">
    <property type="entry name" value="TERPENE CYCLASE/MUTASE FAMILY MEMBER"/>
    <property type="match status" value="1"/>
</dbReference>
<organism evidence="10 11">
    <name type="scientific">Colletotrichum higginsianum (strain IMI 349063)</name>
    <name type="common">Crucifer anthracnose fungus</name>
    <dbReference type="NCBI Taxonomy" id="759273"/>
    <lineage>
        <taxon>Eukaryota</taxon>
        <taxon>Fungi</taxon>
        <taxon>Dikarya</taxon>
        <taxon>Ascomycota</taxon>
        <taxon>Pezizomycotina</taxon>
        <taxon>Sordariomycetes</taxon>
        <taxon>Hypocreomycetidae</taxon>
        <taxon>Glomerellales</taxon>
        <taxon>Glomerellaceae</taxon>
        <taxon>Colletotrichum</taxon>
        <taxon>Colletotrichum destructivum species complex</taxon>
    </lineage>
</organism>
<dbReference type="EMBL" id="CACQ02000585">
    <property type="protein sequence ID" value="CCF32935.1"/>
    <property type="molecule type" value="Genomic_DNA"/>
</dbReference>
<protein>
    <recommendedName>
        <fullName evidence="7">lanosterol synthase</fullName>
        <ecNumber evidence="7">5.4.99.7</ecNumber>
    </recommendedName>
</protein>
<dbReference type="HOGENOM" id="CLU_009074_0_0_1"/>
<evidence type="ECO:0000256" key="4">
    <source>
        <dbReference type="ARBA" id="ARBA00022955"/>
    </source>
</evidence>
<evidence type="ECO:0000256" key="5">
    <source>
        <dbReference type="ARBA" id="ARBA00023098"/>
    </source>
</evidence>
<name>H1UY84_COLHI</name>
<evidence type="ECO:0000313" key="11">
    <source>
        <dbReference type="Proteomes" id="UP000007174"/>
    </source>
</evidence>
<dbReference type="EC" id="5.4.99.7" evidence="7"/>
<reference evidence="11" key="1">
    <citation type="journal article" date="2012" name="Nat. Genet.">
        <title>Lifestyle transitions in plant pathogenic Colletotrichum fungi deciphered by genome and transcriptome analyses.</title>
        <authorList>
            <person name="O'Connell R.J."/>
            <person name="Thon M.R."/>
            <person name="Hacquard S."/>
            <person name="Amyotte S.G."/>
            <person name="Kleemann J."/>
            <person name="Torres M.F."/>
            <person name="Damm U."/>
            <person name="Buiate E.A."/>
            <person name="Epstein L."/>
            <person name="Alkan N."/>
            <person name="Altmueller J."/>
            <person name="Alvarado-Balderrama L."/>
            <person name="Bauser C.A."/>
            <person name="Becker C."/>
            <person name="Birren B.W."/>
            <person name="Chen Z."/>
            <person name="Choi J."/>
            <person name="Crouch J.A."/>
            <person name="Duvick J.P."/>
            <person name="Farman M.A."/>
            <person name="Gan P."/>
            <person name="Heiman D."/>
            <person name="Henrissat B."/>
            <person name="Howard R.J."/>
            <person name="Kabbage M."/>
            <person name="Koch C."/>
            <person name="Kracher B."/>
            <person name="Kubo Y."/>
            <person name="Law A.D."/>
            <person name="Lebrun M.-H."/>
            <person name="Lee Y.-H."/>
            <person name="Miyara I."/>
            <person name="Moore N."/>
            <person name="Neumann U."/>
            <person name="Nordstroem K."/>
            <person name="Panaccione D.G."/>
            <person name="Panstruga R."/>
            <person name="Place M."/>
            <person name="Proctor R.H."/>
            <person name="Prusky D."/>
            <person name="Rech G."/>
            <person name="Reinhardt R."/>
            <person name="Rollins J.A."/>
            <person name="Rounsley S."/>
            <person name="Schardl C.L."/>
            <person name="Schwartz D.C."/>
            <person name="Shenoy N."/>
            <person name="Shirasu K."/>
            <person name="Sikhakolli U.R."/>
            <person name="Stueber K."/>
            <person name="Sukno S.A."/>
            <person name="Sweigard J.A."/>
            <person name="Takano Y."/>
            <person name="Takahara H."/>
            <person name="Trail F."/>
            <person name="van der Does H.C."/>
            <person name="Voll L.M."/>
            <person name="Will I."/>
            <person name="Young S."/>
            <person name="Zeng Q."/>
            <person name="Zhang J."/>
            <person name="Zhou S."/>
            <person name="Dickman M.B."/>
            <person name="Schulze-Lefert P."/>
            <person name="Ver Loren van Themaat E."/>
            <person name="Ma L.-J."/>
            <person name="Vaillancourt L.J."/>
        </authorList>
    </citation>
    <scope>NUCLEOTIDE SEQUENCE [LARGE SCALE GENOMIC DNA]</scope>
    <source>
        <strain evidence="11">IMI 349063</strain>
    </source>
</reference>
<dbReference type="PROSITE" id="PS01074">
    <property type="entry name" value="TERPENE_SYNTHASES"/>
    <property type="match status" value="1"/>
</dbReference>
<dbReference type="FunFam" id="1.50.10.20:FF:000003">
    <property type="entry name" value="Terpene cyclase/mutase family member"/>
    <property type="match status" value="1"/>
</dbReference>
<gene>
    <name evidence="10" type="ORF">CH063_05216</name>
</gene>
<dbReference type="STRING" id="759273.H1UY84"/>
<keyword evidence="3" id="KW-0677">Repeat</keyword>
<dbReference type="NCBIfam" id="TIGR01787">
    <property type="entry name" value="squalene_cyclas"/>
    <property type="match status" value="1"/>
</dbReference>
<proteinExistence type="inferred from homology"/>
<evidence type="ECO:0000313" key="10">
    <source>
        <dbReference type="EMBL" id="CCF32935.1"/>
    </source>
</evidence>
<evidence type="ECO:0000256" key="6">
    <source>
        <dbReference type="ARBA" id="ARBA00023235"/>
    </source>
</evidence>
<keyword evidence="8" id="KW-0732">Signal</keyword>
<sequence length="441" mass="50827">MRSISPLLLVFFSIWTVWCNYLRPQWLLDLANRSVSELMRREERNTDSECIAPVNKAFHMVQTWFEDGPESERLQKHRDKVDVYLCLGPNGMTSNRTNGVQVWDTAFAIQAAFEAGLAEDPTFSKALRKSHEFLDKSQLREDLDDPFRQPRKGGWPFRTKSSGYIVSDCAAESLKSVLMLQNDHSYSQLLDDSRLRDCVDTLLLMQNKDGGFASYEKIRGSEYLELLNPAEVFDRIMVEYSYPECTTAVLTALSLFKRHFPQYRTRKIDETIRRAVGFVGRSQKEDGSWYGAWAICFTYAAFFALQSLEAVGEQHHNSERVRRACAFLLSKQMEDGGWGEHYSSCDERRWVQHEKSQVVNTSWAVLSLMHAGYPDPRPIQSGLKLIQSRQLSNGEWLQEAVEGVFNQTCMIGYPNYKLYFPVMALGAYKRMYLPKINVAKQ</sequence>
<dbReference type="AlphaFoldDB" id="H1UY84"/>
<dbReference type="InterPro" id="IPR002365">
    <property type="entry name" value="Terpene_synthase_CS"/>
</dbReference>
<evidence type="ECO:0000259" key="9">
    <source>
        <dbReference type="Pfam" id="PF13243"/>
    </source>
</evidence>
<accession>H1UY84</accession>
<evidence type="ECO:0000256" key="7">
    <source>
        <dbReference type="ARBA" id="ARBA00029485"/>
    </source>
</evidence>
<feature type="domain" description="Squalene cyclase C-terminal" evidence="9">
    <location>
        <begin position="102"/>
        <end position="430"/>
    </location>
</feature>
<dbReference type="InterPro" id="IPR032696">
    <property type="entry name" value="SQ_cyclase_C"/>
</dbReference>
<keyword evidence="6" id="KW-0413">Isomerase</keyword>
<feature type="chain" id="PRO_5003555370" description="lanosterol synthase" evidence="8">
    <location>
        <begin position="20"/>
        <end position="441"/>
    </location>
</feature>
<dbReference type="GO" id="GO:0005811">
    <property type="term" value="C:lipid droplet"/>
    <property type="evidence" value="ECO:0007669"/>
    <property type="project" value="InterPro"/>
</dbReference>
<dbReference type="GO" id="GO:0006696">
    <property type="term" value="P:ergosterol biosynthetic process"/>
    <property type="evidence" value="ECO:0007669"/>
    <property type="project" value="TreeGrafter"/>
</dbReference>
<dbReference type="PANTHER" id="PTHR11764:SF20">
    <property type="entry name" value="LANOSTEROL SYNTHASE"/>
    <property type="match status" value="1"/>
</dbReference>
<evidence type="ECO:0000256" key="8">
    <source>
        <dbReference type="SAM" id="SignalP"/>
    </source>
</evidence>
<dbReference type="GO" id="GO:0000250">
    <property type="term" value="F:lanosterol synthase activity"/>
    <property type="evidence" value="ECO:0007669"/>
    <property type="project" value="UniProtKB-EC"/>
</dbReference>
<dbReference type="InterPro" id="IPR018333">
    <property type="entry name" value="Squalene_cyclase"/>
</dbReference>
<evidence type="ECO:0000256" key="2">
    <source>
        <dbReference type="ARBA" id="ARBA00022516"/>
    </source>
</evidence>
<evidence type="ECO:0000256" key="1">
    <source>
        <dbReference type="ARBA" id="ARBA00009755"/>
    </source>
</evidence>
<dbReference type="GO" id="GO:0016104">
    <property type="term" value="P:triterpenoid biosynthetic process"/>
    <property type="evidence" value="ECO:0007669"/>
    <property type="project" value="InterPro"/>
</dbReference>
<dbReference type="Pfam" id="PF13243">
    <property type="entry name" value="SQHop_cyclase_C"/>
    <property type="match status" value="1"/>
</dbReference>
<keyword evidence="4" id="KW-0752">Steroid biosynthesis</keyword>
<feature type="signal peptide" evidence="8">
    <location>
        <begin position="1"/>
        <end position="19"/>
    </location>
</feature>
<dbReference type="eggNOG" id="KOG0497">
    <property type="taxonomic scope" value="Eukaryota"/>
</dbReference>
<dbReference type="InterPro" id="IPR008930">
    <property type="entry name" value="Terpenoid_cyclase/PrenylTrfase"/>
</dbReference>
<comment type="similarity">
    <text evidence="1">Belongs to the terpene cyclase/mutase family.</text>
</comment>
<dbReference type="Proteomes" id="UP000007174">
    <property type="component" value="Unassembled WGS sequence"/>
</dbReference>
<dbReference type="VEuPathDB" id="FungiDB:CH63R_07103"/>
<keyword evidence="2" id="KW-0444">Lipid biosynthesis</keyword>